<dbReference type="InterPro" id="IPR001892">
    <property type="entry name" value="Ribosomal_uS13"/>
</dbReference>
<dbReference type="HAMAP" id="MF_01315">
    <property type="entry name" value="Ribosomal_uS13"/>
    <property type="match status" value="1"/>
</dbReference>
<dbReference type="Gene3D" id="4.10.910.10">
    <property type="entry name" value="30s ribosomal protein s13, domain 2"/>
    <property type="match status" value="1"/>
</dbReference>
<gene>
    <name evidence="5" type="primary">rpsM</name>
</gene>
<dbReference type="PROSITE" id="PS50159">
    <property type="entry name" value="RIBOSOMAL_S13_2"/>
    <property type="match status" value="1"/>
</dbReference>
<comment type="subunit">
    <text evidence="5">Part of the 30S ribosomal subunit. Forms a loose heterodimer with protein S19. Forms two bridges to the 50S subunit in the 70S ribosome.</text>
</comment>
<dbReference type="Gene3D" id="1.10.8.50">
    <property type="match status" value="1"/>
</dbReference>
<dbReference type="SUPFAM" id="SSF46946">
    <property type="entry name" value="S13-like H2TH domain"/>
    <property type="match status" value="1"/>
</dbReference>
<evidence type="ECO:0000256" key="5">
    <source>
        <dbReference type="HAMAP-Rule" id="MF_01315"/>
    </source>
</evidence>
<dbReference type="GO" id="GO:0003735">
    <property type="term" value="F:structural constituent of ribosome"/>
    <property type="evidence" value="ECO:0007669"/>
    <property type="project" value="InterPro"/>
</dbReference>
<dbReference type="GO" id="GO:0006412">
    <property type="term" value="P:translation"/>
    <property type="evidence" value="ECO:0007669"/>
    <property type="project" value="UniProtKB-UniRule"/>
</dbReference>
<protein>
    <recommendedName>
        <fullName evidence="4 5">Small ribosomal subunit protein uS13</fullName>
    </recommendedName>
</protein>
<evidence type="ECO:0000256" key="6">
    <source>
        <dbReference type="RuleBase" id="RU003830"/>
    </source>
</evidence>
<accession>A0A0H4T671</accession>
<comment type="function">
    <text evidence="5">Located at the top of the head of the 30S subunit, it contacts several helices of the 16S rRNA. In the 70S ribosome it contacts the 23S rRNA (bridge B1a) and protein L5 of the 50S subunit (bridge B1b), connecting the 2 subunits; these bridges are implicated in subunit movement. Contacts the tRNAs in the A and P-sites.</text>
</comment>
<evidence type="ECO:0000256" key="3">
    <source>
        <dbReference type="ARBA" id="ARBA00023274"/>
    </source>
</evidence>
<dbReference type="AlphaFoldDB" id="A0A0H4T671"/>
<comment type="similarity">
    <text evidence="1 5 6">Belongs to the universal ribosomal protein uS13 family.</text>
</comment>
<dbReference type="InterPro" id="IPR027437">
    <property type="entry name" value="Rbsml_uS13_C"/>
</dbReference>
<evidence type="ECO:0000256" key="7">
    <source>
        <dbReference type="SAM" id="MobiDB-lite"/>
    </source>
</evidence>
<keyword evidence="5" id="KW-0820">tRNA-binding</keyword>
<keyword evidence="5" id="KW-0694">RNA-binding</keyword>
<evidence type="ECO:0000256" key="1">
    <source>
        <dbReference type="ARBA" id="ARBA00008080"/>
    </source>
</evidence>
<keyword evidence="3 5" id="KW-0687">Ribonucleoprotein</keyword>
<sequence length="136" mass="15296">MARIAGIELQDNWKVDFALTRLRGIGWSLSKKILQALKIDAAKRISELKADEVAKINAKIEEYPIEGDLARAVKGNIARLQAIGSFRGSRHSKNLPARGQRTRTNARTKRGKRKTVGAFKKEILTQMKGNQEEEKK</sequence>
<dbReference type="EMBL" id="KT007009">
    <property type="protein sequence ID" value="AKQ03241.1"/>
    <property type="molecule type" value="Genomic_DNA"/>
</dbReference>
<proteinExistence type="inferred from homology"/>
<evidence type="ECO:0000256" key="2">
    <source>
        <dbReference type="ARBA" id="ARBA00022980"/>
    </source>
</evidence>
<keyword evidence="5" id="KW-0699">rRNA-binding</keyword>
<dbReference type="PANTHER" id="PTHR10871:SF1">
    <property type="entry name" value="SMALL RIBOSOMAL SUBUNIT PROTEIN US13M"/>
    <property type="match status" value="1"/>
</dbReference>
<dbReference type="PANTHER" id="PTHR10871">
    <property type="entry name" value="30S RIBOSOMAL PROTEIN S13/40S RIBOSOMAL PROTEIN S18"/>
    <property type="match status" value="1"/>
</dbReference>
<keyword evidence="2 5" id="KW-0689">Ribosomal protein</keyword>
<dbReference type="Pfam" id="PF00416">
    <property type="entry name" value="Ribosomal_S13"/>
    <property type="match status" value="1"/>
</dbReference>
<feature type="region of interest" description="Disordered" evidence="7">
    <location>
        <begin position="89"/>
        <end position="114"/>
    </location>
</feature>
<dbReference type="GO" id="GO:0015935">
    <property type="term" value="C:small ribosomal subunit"/>
    <property type="evidence" value="ECO:0007669"/>
    <property type="project" value="TreeGrafter"/>
</dbReference>
<dbReference type="GO" id="GO:0005829">
    <property type="term" value="C:cytosol"/>
    <property type="evidence" value="ECO:0007669"/>
    <property type="project" value="TreeGrafter"/>
</dbReference>
<dbReference type="GO" id="GO:0000049">
    <property type="term" value="F:tRNA binding"/>
    <property type="evidence" value="ECO:0007669"/>
    <property type="project" value="UniProtKB-UniRule"/>
</dbReference>
<dbReference type="InterPro" id="IPR010979">
    <property type="entry name" value="Ribosomal_uS13-like_H2TH"/>
</dbReference>
<reference evidence="8" key="1">
    <citation type="journal article" date="2015" name="ISME J.">
        <title>Aquifer environment selects for microbial species cohorts in sediment and groundwater.</title>
        <authorList>
            <person name="Hug L.A."/>
            <person name="Thomas B.C."/>
            <person name="Brown C.T."/>
            <person name="Frischkorn K.R."/>
            <person name="Williams K.H."/>
            <person name="Tringe S.G."/>
            <person name="Banfield J.F."/>
        </authorList>
    </citation>
    <scope>NUCLEOTIDE SEQUENCE</scope>
</reference>
<evidence type="ECO:0000256" key="4">
    <source>
        <dbReference type="ARBA" id="ARBA00035166"/>
    </source>
</evidence>
<organism evidence="8">
    <name type="scientific">uncultured Microgenomates bacterium Rifle_16ft_4_minimus_37906</name>
    <dbReference type="NCBI Taxonomy" id="1665116"/>
    <lineage>
        <taxon>Bacteria</taxon>
        <taxon>Candidatus Microgenomatota</taxon>
        <taxon>environmental samples</taxon>
    </lineage>
</organism>
<feature type="compositionally biased region" description="Basic residues" evidence="7">
    <location>
        <begin position="100"/>
        <end position="114"/>
    </location>
</feature>
<dbReference type="FunFam" id="1.10.8.50:FF:000001">
    <property type="entry name" value="30S ribosomal protein S13"/>
    <property type="match status" value="1"/>
</dbReference>
<name>A0A0H4T671_9BACT</name>
<evidence type="ECO:0000313" key="8">
    <source>
        <dbReference type="EMBL" id="AKQ03241.1"/>
    </source>
</evidence>
<dbReference type="GO" id="GO:0019843">
    <property type="term" value="F:rRNA binding"/>
    <property type="evidence" value="ECO:0007669"/>
    <property type="project" value="UniProtKB-UniRule"/>
</dbReference>
<dbReference type="PIRSF" id="PIRSF002134">
    <property type="entry name" value="Ribosomal_S13"/>
    <property type="match status" value="1"/>
</dbReference>